<dbReference type="Gene3D" id="1.10.8.430">
    <property type="entry name" value="Helical domain of apoptotic protease-activating factors"/>
    <property type="match status" value="1"/>
</dbReference>
<evidence type="ECO:0000256" key="6">
    <source>
        <dbReference type="ARBA" id="ARBA00022840"/>
    </source>
</evidence>
<dbReference type="InterPro" id="IPR002182">
    <property type="entry name" value="NB-ARC"/>
</dbReference>
<feature type="domain" description="NB-ARC" evidence="8">
    <location>
        <begin position="243"/>
        <end position="402"/>
    </location>
</feature>
<accession>A0A3L6RFY0</accession>
<evidence type="ECO:0000313" key="12">
    <source>
        <dbReference type="EMBL" id="RLN03469.1"/>
    </source>
</evidence>
<proteinExistence type="inferred from homology"/>
<dbReference type="Gene3D" id="1.10.10.10">
    <property type="entry name" value="Winged helix-like DNA-binding domain superfamily/Winged helix DNA-binding domain"/>
    <property type="match status" value="1"/>
</dbReference>
<dbReference type="PANTHER" id="PTHR36766:SF40">
    <property type="entry name" value="DISEASE RESISTANCE PROTEIN RGA3"/>
    <property type="match status" value="1"/>
</dbReference>
<dbReference type="SUPFAM" id="SSF52540">
    <property type="entry name" value="P-loop containing nucleoside triphosphate hydrolases"/>
    <property type="match status" value="1"/>
</dbReference>
<feature type="domain" description="Disease resistance N-terminal" evidence="9">
    <location>
        <begin position="5"/>
        <end position="88"/>
    </location>
</feature>
<keyword evidence="4" id="KW-0547">Nucleotide-binding</keyword>
<dbReference type="Pfam" id="PF25019">
    <property type="entry name" value="LRR_R13L1-DRL21"/>
    <property type="match status" value="1"/>
</dbReference>
<reference evidence="13" key="1">
    <citation type="journal article" date="2019" name="Nat. Commun.">
        <title>The genome of broomcorn millet.</title>
        <authorList>
            <person name="Zou C."/>
            <person name="Miki D."/>
            <person name="Li D."/>
            <person name="Tang Q."/>
            <person name="Xiao L."/>
            <person name="Rajput S."/>
            <person name="Deng P."/>
            <person name="Jia W."/>
            <person name="Huang R."/>
            <person name="Zhang M."/>
            <person name="Sun Y."/>
            <person name="Hu J."/>
            <person name="Fu X."/>
            <person name="Schnable P.S."/>
            <person name="Li F."/>
            <person name="Zhang H."/>
            <person name="Feng B."/>
            <person name="Zhu X."/>
            <person name="Liu R."/>
            <person name="Schnable J.C."/>
            <person name="Zhu J.-K."/>
            <person name="Zhang H."/>
        </authorList>
    </citation>
    <scope>NUCLEOTIDE SEQUENCE [LARGE SCALE GENOMIC DNA]</scope>
</reference>
<evidence type="ECO:0000259" key="9">
    <source>
        <dbReference type="Pfam" id="PF18052"/>
    </source>
</evidence>
<dbReference type="AlphaFoldDB" id="A0A3L6RFY0"/>
<dbReference type="InterPro" id="IPR032675">
    <property type="entry name" value="LRR_dom_sf"/>
</dbReference>
<gene>
    <name evidence="12" type="ORF">C2845_PM13G02440</name>
</gene>
<dbReference type="PANTHER" id="PTHR36766">
    <property type="entry name" value="PLANT BROAD-SPECTRUM MILDEW RESISTANCE PROTEIN RPW8"/>
    <property type="match status" value="1"/>
</dbReference>
<dbReference type="InterPro" id="IPR027417">
    <property type="entry name" value="P-loop_NTPase"/>
</dbReference>
<keyword evidence="5" id="KW-0611">Plant defense</keyword>
<evidence type="ECO:0000256" key="5">
    <source>
        <dbReference type="ARBA" id="ARBA00022821"/>
    </source>
</evidence>
<dbReference type="Gene3D" id="3.40.50.300">
    <property type="entry name" value="P-loop containing nucleotide triphosphate hydrolases"/>
    <property type="match status" value="1"/>
</dbReference>
<comment type="similarity">
    <text evidence="1">Belongs to the disease resistance NB-LRR family.</text>
</comment>
<feature type="region of interest" description="Disordered" evidence="7">
    <location>
        <begin position="195"/>
        <end position="215"/>
    </location>
</feature>
<evidence type="ECO:0000259" key="11">
    <source>
        <dbReference type="Pfam" id="PF25019"/>
    </source>
</evidence>
<protein>
    <submittedName>
        <fullName evidence="12">Disease resistance protein RGA2-like isoform X1</fullName>
    </submittedName>
</protein>
<evidence type="ECO:0000259" key="8">
    <source>
        <dbReference type="Pfam" id="PF00931"/>
    </source>
</evidence>
<dbReference type="GO" id="GO:0043531">
    <property type="term" value="F:ADP binding"/>
    <property type="evidence" value="ECO:0007669"/>
    <property type="project" value="InterPro"/>
</dbReference>
<dbReference type="GO" id="GO:0005524">
    <property type="term" value="F:ATP binding"/>
    <property type="evidence" value="ECO:0007669"/>
    <property type="project" value="UniProtKB-KW"/>
</dbReference>
<dbReference type="InterPro" id="IPR042197">
    <property type="entry name" value="Apaf_helical"/>
</dbReference>
<evidence type="ECO:0000313" key="13">
    <source>
        <dbReference type="Proteomes" id="UP000275267"/>
    </source>
</evidence>
<feature type="domain" description="R13L1/DRL21-like LRR repeat region" evidence="11">
    <location>
        <begin position="731"/>
        <end position="840"/>
    </location>
</feature>
<dbReference type="Proteomes" id="UP000275267">
    <property type="component" value="Unassembled WGS sequence"/>
</dbReference>
<organism evidence="12 13">
    <name type="scientific">Panicum miliaceum</name>
    <name type="common">Proso millet</name>
    <name type="synonym">Broomcorn millet</name>
    <dbReference type="NCBI Taxonomy" id="4540"/>
    <lineage>
        <taxon>Eukaryota</taxon>
        <taxon>Viridiplantae</taxon>
        <taxon>Streptophyta</taxon>
        <taxon>Embryophyta</taxon>
        <taxon>Tracheophyta</taxon>
        <taxon>Spermatophyta</taxon>
        <taxon>Magnoliopsida</taxon>
        <taxon>Liliopsida</taxon>
        <taxon>Poales</taxon>
        <taxon>Poaceae</taxon>
        <taxon>PACMAD clade</taxon>
        <taxon>Panicoideae</taxon>
        <taxon>Panicodae</taxon>
        <taxon>Paniceae</taxon>
        <taxon>Panicinae</taxon>
        <taxon>Panicum</taxon>
        <taxon>Panicum sect. Panicum</taxon>
    </lineage>
</organism>
<dbReference type="OrthoDB" id="615805at2759"/>
<dbReference type="Pfam" id="PF00931">
    <property type="entry name" value="NB-ARC"/>
    <property type="match status" value="1"/>
</dbReference>
<dbReference type="EMBL" id="PQIB02000008">
    <property type="protein sequence ID" value="RLN03469.1"/>
    <property type="molecule type" value="Genomic_DNA"/>
</dbReference>
<dbReference type="InterPro" id="IPR036388">
    <property type="entry name" value="WH-like_DNA-bd_sf"/>
</dbReference>
<sequence>MDTVQGIFSFGVSMVQAPAEVKKALQQLETKLPSARLLISRSEWGMFKNKELDKLFLQLKYATYDAEDLLRNFEDQAQRQKIEDAGRSRAGQLYSSFVNNAAHFLHGSNKRVRETQDKLVEAMAEVEQELNRMGLHVVPEKVMPITTEIITASEVFGRDTERNEVIEMLGVTETIDHTDKINQVIKQMVMPLTMGSTSAGSSKRKSTAAAGHGTLASTSKSAKQLIKGDRSSSAGLAETTILTGNVSVLPIFGIGGIGKTTLAQLIYNDGRVRSHFTVRIWVCVSDLFDDERMTKEIFKTISEPNIDLPCDLHGLQAELKEQLKSQKFLLVLDDIWEIAQQKWEHFYAPLRHGLEGSMILVTTRDRNIAHRVATSNCKPVQLEGLPADTFWEFFKKCVFDKEHPESYPHLQDIGRSISSKLCGNPLAAKTLGRLLNSNLTEEHWMAINNSELWEQEQKEGEILPALRLSYLHLPYELRRCFAFCSMFPKGYSFQRHEIVDIWVAEGCIAPQGRMCLEDMGIRYLDELRGMCLFQTDPKFPEQDRYVMHDLIHGTAQQASMHECFLMKDLNKVVHKLRHMSVEVDGKSLSTMGGIQHLNKLRSLRFGTKLDVKITWFSQLSNILFLSLRGCKLEGLPESICELISLRYLDISHSHVKDLPAKFWRLYSLQVVDASRSRLRTIHQDVIKLTNLRRLALPMKASLALSKVRGLGNLSWLRNLSYFTLRKNGGFQELKGMNQLRGTLCIRSIHTVKSKEEAAEARLVDKKYLKELNLHWRINPDTWTLRPSENEVIEGLRPYERIEHLKVHHFWGDRLPSWLNPENLQNLRSLQLSDCLYFKTLSIPHFASGSQSHGGSMGQHGSSSTNCCNSIASSAFTHLTAISIVGCHGLKNLDRFLVPKNLPSVESILLERCDNLESVPADSFVGFVHLRDLTLCSCRSLVSPHRQEMALPPSLRRLCIGSCGQLDRSFLSCLEKVTSLTVLCLISCHNIESIPLDLIPCRNTLRFLLLACCHKLSSIGGSGIPSSIECVSVSGCPKLTQVQQPYKKNIGGLSDTGFLQGAGAAWL</sequence>
<name>A0A3L6RFY0_PANMI</name>
<feature type="domain" description="Disease resistance protein winged helix" evidence="10">
    <location>
        <begin position="486"/>
        <end position="552"/>
    </location>
</feature>
<evidence type="ECO:0000256" key="4">
    <source>
        <dbReference type="ARBA" id="ARBA00022741"/>
    </source>
</evidence>
<keyword evidence="6" id="KW-0067">ATP-binding</keyword>
<evidence type="ECO:0000256" key="7">
    <source>
        <dbReference type="SAM" id="MobiDB-lite"/>
    </source>
</evidence>
<evidence type="ECO:0000256" key="1">
    <source>
        <dbReference type="ARBA" id="ARBA00008894"/>
    </source>
</evidence>
<dbReference type="Pfam" id="PF23559">
    <property type="entry name" value="WHD_DRP"/>
    <property type="match status" value="1"/>
</dbReference>
<keyword evidence="13" id="KW-1185">Reference proteome</keyword>
<keyword evidence="3" id="KW-0677">Repeat</keyword>
<dbReference type="InterPro" id="IPR058922">
    <property type="entry name" value="WHD_DRP"/>
</dbReference>
<dbReference type="InterPro" id="IPR041118">
    <property type="entry name" value="Rx_N"/>
</dbReference>
<evidence type="ECO:0000256" key="2">
    <source>
        <dbReference type="ARBA" id="ARBA00022614"/>
    </source>
</evidence>
<dbReference type="SUPFAM" id="SSF52058">
    <property type="entry name" value="L domain-like"/>
    <property type="match status" value="1"/>
</dbReference>
<dbReference type="GO" id="GO:0051707">
    <property type="term" value="P:response to other organism"/>
    <property type="evidence" value="ECO:0007669"/>
    <property type="project" value="UniProtKB-ARBA"/>
</dbReference>
<comment type="caution">
    <text evidence="12">The sequence shown here is derived from an EMBL/GenBank/DDBJ whole genome shotgun (WGS) entry which is preliminary data.</text>
</comment>
<evidence type="ECO:0000256" key="3">
    <source>
        <dbReference type="ARBA" id="ARBA00022737"/>
    </source>
</evidence>
<dbReference type="STRING" id="4540.A0A3L6RFY0"/>
<dbReference type="PRINTS" id="PR00364">
    <property type="entry name" value="DISEASERSIST"/>
</dbReference>
<dbReference type="Pfam" id="PF18052">
    <property type="entry name" value="Rx_N"/>
    <property type="match status" value="1"/>
</dbReference>
<keyword evidence="2" id="KW-0433">Leucine-rich repeat</keyword>
<dbReference type="Gene3D" id="3.80.10.10">
    <property type="entry name" value="Ribonuclease Inhibitor"/>
    <property type="match status" value="2"/>
</dbReference>
<evidence type="ECO:0000259" key="10">
    <source>
        <dbReference type="Pfam" id="PF23559"/>
    </source>
</evidence>
<dbReference type="InterPro" id="IPR056789">
    <property type="entry name" value="LRR_R13L1-DRL21"/>
</dbReference>
<dbReference type="GO" id="GO:0006952">
    <property type="term" value="P:defense response"/>
    <property type="evidence" value="ECO:0007669"/>
    <property type="project" value="UniProtKB-KW"/>
</dbReference>